<evidence type="ECO:0000313" key="3">
    <source>
        <dbReference type="Proteomes" id="UP001519290"/>
    </source>
</evidence>
<keyword evidence="1" id="KW-0472">Membrane</keyword>
<accession>A0ABS4X0U3</accession>
<feature type="transmembrane region" description="Helical" evidence="1">
    <location>
        <begin position="12"/>
        <end position="38"/>
    </location>
</feature>
<reference evidence="2 3" key="1">
    <citation type="submission" date="2021-03" db="EMBL/GenBank/DDBJ databases">
        <title>Sequencing the genomes of 1000 actinobacteria strains.</title>
        <authorList>
            <person name="Klenk H.-P."/>
        </authorList>
    </citation>
    <scope>NUCLEOTIDE SEQUENCE [LARGE SCALE GENOMIC DNA]</scope>
    <source>
        <strain evidence="2 3">DSM 14566</strain>
    </source>
</reference>
<evidence type="ECO:0008006" key="4">
    <source>
        <dbReference type="Google" id="ProtNLM"/>
    </source>
</evidence>
<keyword evidence="3" id="KW-1185">Reference proteome</keyword>
<evidence type="ECO:0000256" key="1">
    <source>
        <dbReference type="SAM" id="Phobius"/>
    </source>
</evidence>
<comment type="caution">
    <text evidence="2">The sequence shown here is derived from an EMBL/GenBank/DDBJ whole genome shotgun (WGS) entry which is preliminary data.</text>
</comment>
<protein>
    <recommendedName>
        <fullName evidence="4">PH domain-containing protein</fullName>
    </recommendedName>
</protein>
<evidence type="ECO:0000313" key="2">
    <source>
        <dbReference type="EMBL" id="MBP2382075.1"/>
    </source>
</evidence>
<dbReference type="RefSeq" id="WP_209901698.1">
    <property type="nucleotide sequence ID" value="NZ_BAAAJW010000011.1"/>
</dbReference>
<sequence>MQQTIRGTGSRVNTVIVGPMVMLIGVGAGITAIVLSIVLQAPGFLALFLPALLALGGGAFVLWGARRSRLRVDEHGATWSGFLGATRSLRWDQVHRLLPPPAGDPRCVAIVQLRDGSHREVHALWESRTSPVSLMGAPDHSAAQNALLAGHRAWLDGHR</sequence>
<proteinExistence type="predicted"/>
<feature type="transmembrane region" description="Helical" evidence="1">
    <location>
        <begin position="44"/>
        <end position="65"/>
    </location>
</feature>
<name>A0ABS4X0U3_9MICO</name>
<organism evidence="2 3">
    <name type="scientific">Brachybacterium sacelli</name>
    <dbReference type="NCBI Taxonomy" id="173364"/>
    <lineage>
        <taxon>Bacteria</taxon>
        <taxon>Bacillati</taxon>
        <taxon>Actinomycetota</taxon>
        <taxon>Actinomycetes</taxon>
        <taxon>Micrococcales</taxon>
        <taxon>Dermabacteraceae</taxon>
        <taxon>Brachybacterium</taxon>
    </lineage>
</organism>
<dbReference type="Proteomes" id="UP001519290">
    <property type="component" value="Unassembled WGS sequence"/>
</dbReference>
<keyword evidence="1" id="KW-1133">Transmembrane helix</keyword>
<dbReference type="EMBL" id="JAGIOD010000001">
    <property type="protein sequence ID" value="MBP2382075.1"/>
    <property type="molecule type" value="Genomic_DNA"/>
</dbReference>
<gene>
    <name evidence="2" type="ORF">JOF43_002032</name>
</gene>
<keyword evidence="1" id="KW-0812">Transmembrane</keyword>